<protein>
    <submittedName>
        <fullName evidence="1">Uncharacterized protein</fullName>
    </submittedName>
</protein>
<dbReference type="Proteomes" id="UP000051401">
    <property type="component" value="Unassembled WGS sequence"/>
</dbReference>
<reference evidence="2 4" key="2">
    <citation type="submission" date="2018-08" db="EMBL/GenBank/DDBJ databases">
        <title>Genetic Globetrotter - A new plasmid hitch-hiking vast phylogenetic and geographic distances.</title>
        <authorList>
            <person name="Vollmers J."/>
            <person name="Petersen J."/>
        </authorList>
    </citation>
    <scope>NUCLEOTIDE SEQUENCE [LARGE SCALE GENOMIC DNA]</scope>
    <source>
        <strain evidence="2 4">DSM 26383</strain>
    </source>
</reference>
<proteinExistence type="predicted"/>
<dbReference type="AlphaFoldDB" id="A0A0T5P5V6"/>
<evidence type="ECO:0000313" key="2">
    <source>
        <dbReference type="EMBL" id="QEW28296.1"/>
    </source>
</evidence>
<dbReference type="STRING" id="540747.SAMN04488031_105260"/>
<name>A0A0T5P5V6_9RHOB</name>
<evidence type="ECO:0000313" key="3">
    <source>
        <dbReference type="Proteomes" id="UP000051401"/>
    </source>
</evidence>
<dbReference type="PATRIC" id="fig|540747.5.peg.1209"/>
<dbReference type="OrthoDB" id="8891769at2"/>
<dbReference type="EMBL" id="CP031598">
    <property type="protein sequence ID" value="QEW28296.1"/>
    <property type="molecule type" value="Genomic_DNA"/>
</dbReference>
<dbReference type="KEGG" id="rid:RIdsm_04126"/>
<accession>A0A0T5P5V6</accession>
<evidence type="ECO:0000313" key="1">
    <source>
        <dbReference type="EMBL" id="KRS16665.1"/>
    </source>
</evidence>
<reference evidence="1 3" key="1">
    <citation type="submission" date="2015-04" db="EMBL/GenBank/DDBJ databases">
        <title>The draft genome sequence of Roseovarius indicus B108T.</title>
        <authorList>
            <person name="Li G."/>
            <person name="Lai Q."/>
            <person name="Shao Z."/>
            <person name="Yan P."/>
        </authorList>
    </citation>
    <scope>NUCLEOTIDE SEQUENCE [LARGE SCALE GENOMIC DNA]</scope>
    <source>
        <strain evidence="1 3">B108</strain>
    </source>
</reference>
<evidence type="ECO:0000313" key="4">
    <source>
        <dbReference type="Proteomes" id="UP000325785"/>
    </source>
</evidence>
<dbReference type="Proteomes" id="UP000325785">
    <property type="component" value="Chromosome"/>
</dbReference>
<dbReference type="EMBL" id="LAXI01000012">
    <property type="protein sequence ID" value="KRS16665.1"/>
    <property type="molecule type" value="Genomic_DNA"/>
</dbReference>
<organism evidence="1 3">
    <name type="scientific">Roseovarius indicus</name>
    <dbReference type="NCBI Taxonomy" id="540747"/>
    <lineage>
        <taxon>Bacteria</taxon>
        <taxon>Pseudomonadati</taxon>
        <taxon>Pseudomonadota</taxon>
        <taxon>Alphaproteobacteria</taxon>
        <taxon>Rhodobacterales</taxon>
        <taxon>Roseobacteraceae</taxon>
        <taxon>Roseovarius</taxon>
    </lineage>
</organism>
<gene>
    <name evidence="2" type="ORF">RIdsm_04126</name>
    <name evidence="1" type="ORF">XM52_17365</name>
</gene>
<sequence>MAPSSIQLTLVNQSEEEDDANVVLVTENFAPGYEATPLAWRVIQNLGRGDTHPFTFPLAFTIGAQDSWGNDTPQQTAMEGQAFDMVQAASGDELQLSGTPAKSEKEIVLRNKLPKGAVTANLFRDGLLTSTVTNLAPGQDGAFSMKPEFRIGVIRNVTEGTTLSGAELDEIPTRIMLLGILSADIVWQGGGTGPDAKPYTFKLENVINA</sequence>
<dbReference type="RefSeq" id="WP_057817835.1">
    <property type="nucleotide sequence ID" value="NZ_CP031598.1"/>
</dbReference>
<keyword evidence="3" id="KW-1185">Reference proteome</keyword>